<evidence type="ECO:0000313" key="3">
    <source>
        <dbReference type="Proteomes" id="UP000649617"/>
    </source>
</evidence>
<feature type="transmembrane region" description="Helical" evidence="1">
    <location>
        <begin position="53"/>
        <end position="72"/>
    </location>
</feature>
<proteinExistence type="predicted"/>
<reference evidence="2" key="1">
    <citation type="submission" date="2021-02" db="EMBL/GenBank/DDBJ databases">
        <authorList>
            <person name="Dougan E. K."/>
            <person name="Rhodes N."/>
            <person name="Thang M."/>
            <person name="Chan C."/>
        </authorList>
    </citation>
    <scope>NUCLEOTIDE SEQUENCE</scope>
</reference>
<keyword evidence="3" id="KW-1185">Reference proteome</keyword>
<feature type="transmembrane region" description="Helical" evidence="1">
    <location>
        <begin position="143"/>
        <end position="160"/>
    </location>
</feature>
<organism evidence="2 3">
    <name type="scientific">Symbiodinium pilosum</name>
    <name type="common">Dinoflagellate</name>
    <dbReference type="NCBI Taxonomy" id="2952"/>
    <lineage>
        <taxon>Eukaryota</taxon>
        <taxon>Sar</taxon>
        <taxon>Alveolata</taxon>
        <taxon>Dinophyceae</taxon>
        <taxon>Suessiales</taxon>
        <taxon>Symbiodiniaceae</taxon>
        <taxon>Symbiodinium</taxon>
    </lineage>
</organism>
<protein>
    <submittedName>
        <fullName evidence="2">Litaf protein</fullName>
    </submittedName>
</protein>
<comment type="caution">
    <text evidence="2">The sequence shown here is derived from an EMBL/GenBank/DDBJ whole genome shotgun (WGS) entry which is preliminary data.</text>
</comment>
<sequence length="575" mass="62959">MCSCVYGVLRNALWDDAAESVTGNFATDLAQKAEEEHYSSGVVGPYLAWRYSYLWVGVVFGLVQAVLSSPWLSDSDYSLFLESQVSSSIPRDRFQPLVQTLLAIDVVMWCLALLALLGTLLALCLARPSAATSTLRLGRRVVWVTWLISFLPPFLLFLTFPMRSMVDWDAITADVCVSSITASGDMAGSSLSSNLRILHQIGALEESMLGLATDPFQWCMSKGDSWHTIFFNQSVPCTWFVEDRCRQMSCERLTAGSTTERQCIQDCVKFTLDTAGSQARTSLTQLMQECDASVAQKTYAPAALQQQMRAASLSGDVSQSDLVNAMSIMQRFSIIQLAESLTFASTQAEYAVGMLLAVMVGQNMISAALGLANGMAEALINMKAMFPGTQAGGWILMLTTFEVLPIYIVILAVFQQMIGDPTLAIGVVGATLYLAVGIHTGYRITGTKGGESGRWHVYRLIWVEYGLRFIFGVGTLVACIMWTLQKNLGESLIAYIHEDLLTPRAIAAMVSDFFARKALTAVAGTDAMLSAYVQSEMWRLKMDVIEAKSHSKAVTDLDRLVAVHRAAPDAYCQTE</sequence>
<accession>A0A812SJZ6</accession>
<gene>
    <name evidence="2" type="primary">litaf</name>
    <name evidence="2" type="ORF">SPIL2461_LOCUS12157</name>
</gene>
<evidence type="ECO:0000313" key="2">
    <source>
        <dbReference type="EMBL" id="CAE7477446.1"/>
    </source>
</evidence>
<dbReference type="OrthoDB" id="446090at2759"/>
<feature type="transmembrane region" description="Helical" evidence="1">
    <location>
        <begin position="350"/>
        <end position="371"/>
    </location>
</feature>
<dbReference type="Proteomes" id="UP000649617">
    <property type="component" value="Unassembled WGS sequence"/>
</dbReference>
<keyword evidence="1" id="KW-1133">Transmembrane helix</keyword>
<keyword evidence="1" id="KW-0812">Transmembrane</keyword>
<dbReference type="EMBL" id="CAJNIZ010024492">
    <property type="protein sequence ID" value="CAE7477446.1"/>
    <property type="molecule type" value="Genomic_DNA"/>
</dbReference>
<feature type="transmembrane region" description="Helical" evidence="1">
    <location>
        <begin position="423"/>
        <end position="445"/>
    </location>
</feature>
<keyword evidence="1" id="KW-0472">Membrane</keyword>
<name>A0A812SJZ6_SYMPI</name>
<evidence type="ECO:0000256" key="1">
    <source>
        <dbReference type="SAM" id="Phobius"/>
    </source>
</evidence>
<feature type="transmembrane region" description="Helical" evidence="1">
    <location>
        <begin position="465"/>
        <end position="484"/>
    </location>
</feature>
<dbReference type="AlphaFoldDB" id="A0A812SJZ6"/>
<feature type="transmembrane region" description="Helical" evidence="1">
    <location>
        <begin position="101"/>
        <end position="123"/>
    </location>
</feature>
<feature type="transmembrane region" description="Helical" evidence="1">
    <location>
        <begin position="391"/>
        <end position="414"/>
    </location>
</feature>